<protein>
    <recommendedName>
        <fullName evidence="7">Electron transporter SenC</fullName>
    </recommendedName>
</protein>
<dbReference type="AlphaFoldDB" id="A0A0J6S180"/>
<dbReference type="Proteomes" id="UP000036449">
    <property type="component" value="Unassembled WGS sequence"/>
</dbReference>
<dbReference type="EMBL" id="LABZ01000432">
    <property type="protein sequence ID" value="KMO27399.1"/>
    <property type="molecule type" value="Genomic_DNA"/>
</dbReference>
<feature type="chain" id="PRO_5005281304" description="Electron transporter SenC" evidence="4">
    <location>
        <begin position="27"/>
        <end position="193"/>
    </location>
</feature>
<dbReference type="GO" id="GO:0046872">
    <property type="term" value="F:metal ion binding"/>
    <property type="evidence" value="ECO:0007669"/>
    <property type="project" value="UniProtKB-KW"/>
</dbReference>
<feature type="disulfide bond" description="Redox-active" evidence="3">
    <location>
        <begin position="74"/>
        <end position="78"/>
    </location>
</feature>
<dbReference type="InterPro" id="IPR036249">
    <property type="entry name" value="Thioredoxin-like_sf"/>
</dbReference>
<name>A0A0J6S180_9HYPH</name>
<comment type="caution">
    <text evidence="5">The sequence shown here is derived from an EMBL/GenBank/DDBJ whole genome shotgun (WGS) entry which is preliminary data.</text>
</comment>
<dbReference type="InterPro" id="IPR003782">
    <property type="entry name" value="SCO1/SenC"/>
</dbReference>
<evidence type="ECO:0000256" key="2">
    <source>
        <dbReference type="PIRSR" id="PIRSR603782-1"/>
    </source>
</evidence>
<dbReference type="Gene3D" id="3.40.30.10">
    <property type="entry name" value="Glutaredoxin"/>
    <property type="match status" value="1"/>
</dbReference>
<evidence type="ECO:0000313" key="5">
    <source>
        <dbReference type="EMBL" id="KMO27399.1"/>
    </source>
</evidence>
<keyword evidence="3" id="KW-1015">Disulfide bond</keyword>
<evidence type="ECO:0000256" key="1">
    <source>
        <dbReference type="ARBA" id="ARBA00010996"/>
    </source>
</evidence>
<accession>A0A0J6S180</accession>
<dbReference type="PATRIC" id="fig|1187852.3.peg.5054"/>
<feature type="binding site" evidence="2">
    <location>
        <position position="74"/>
    </location>
    <ligand>
        <name>Cu cation</name>
        <dbReference type="ChEBI" id="CHEBI:23378"/>
    </ligand>
</feature>
<keyword evidence="4" id="KW-0732">Signal</keyword>
<evidence type="ECO:0000313" key="6">
    <source>
        <dbReference type="Proteomes" id="UP000036449"/>
    </source>
</evidence>
<feature type="binding site" evidence="2">
    <location>
        <position position="78"/>
    </location>
    <ligand>
        <name>Cu cation</name>
        <dbReference type="ChEBI" id="CHEBI:23378"/>
    </ligand>
</feature>
<evidence type="ECO:0008006" key="7">
    <source>
        <dbReference type="Google" id="ProtNLM"/>
    </source>
</evidence>
<feature type="signal peptide" evidence="4">
    <location>
        <begin position="1"/>
        <end position="26"/>
    </location>
</feature>
<keyword evidence="2" id="KW-0186">Copper</keyword>
<dbReference type="SUPFAM" id="SSF52833">
    <property type="entry name" value="Thioredoxin-like"/>
    <property type="match status" value="1"/>
</dbReference>
<dbReference type="RefSeq" id="WP_048454685.1">
    <property type="nucleotide sequence ID" value="NZ_JBNNPJ010000101.1"/>
</dbReference>
<dbReference type="CDD" id="cd02968">
    <property type="entry name" value="SCO"/>
    <property type="match status" value="1"/>
</dbReference>
<dbReference type="OrthoDB" id="5567697at2"/>
<comment type="similarity">
    <text evidence="1">Belongs to the SCO1/2 family.</text>
</comment>
<evidence type="ECO:0000256" key="4">
    <source>
        <dbReference type="SAM" id="SignalP"/>
    </source>
</evidence>
<keyword evidence="6" id="KW-1185">Reference proteome</keyword>
<sequence>MSRTEPRKAAALALAGLLAVTVPARAAPIEAPARLREPVVTDAELRGTDGRAVRFRRDVLGQGVTLVSFTFIGCRVQCPISDIQVGQVEDLLAARGRDDIRLVTLTIDPDNRPEDLRRHAEQLSPGPSRRFLTGSFGELIPLLDGLGMSFGSVSDHDFFFLLFDRKGRFVARIEGIDATPERLAAALLAVPAP</sequence>
<evidence type="ECO:0000256" key="3">
    <source>
        <dbReference type="PIRSR" id="PIRSR603782-2"/>
    </source>
</evidence>
<organism evidence="5 6">
    <name type="scientific">Methylobacterium tarhaniae</name>
    <dbReference type="NCBI Taxonomy" id="1187852"/>
    <lineage>
        <taxon>Bacteria</taxon>
        <taxon>Pseudomonadati</taxon>
        <taxon>Pseudomonadota</taxon>
        <taxon>Alphaproteobacteria</taxon>
        <taxon>Hyphomicrobiales</taxon>
        <taxon>Methylobacteriaceae</taxon>
        <taxon>Methylobacterium</taxon>
    </lineage>
</organism>
<dbReference type="Pfam" id="PF02630">
    <property type="entry name" value="SCO1-SenC"/>
    <property type="match status" value="1"/>
</dbReference>
<reference evidence="5 6" key="1">
    <citation type="submission" date="2015-03" db="EMBL/GenBank/DDBJ databases">
        <title>Genome sequencing of Methylobacterium tarhaniae DSM 25844.</title>
        <authorList>
            <person name="Chaudhry V."/>
            <person name="Patil P.B."/>
        </authorList>
    </citation>
    <scope>NUCLEOTIDE SEQUENCE [LARGE SCALE GENOMIC DNA]</scope>
    <source>
        <strain evidence="5 6">DSM 25844</strain>
    </source>
</reference>
<feature type="binding site" evidence="2">
    <location>
        <position position="156"/>
    </location>
    <ligand>
        <name>Cu cation</name>
        <dbReference type="ChEBI" id="CHEBI:23378"/>
    </ligand>
</feature>
<gene>
    <name evidence="5" type="ORF">VQ03_30550</name>
</gene>
<proteinExistence type="inferred from homology"/>
<keyword evidence="2" id="KW-0479">Metal-binding</keyword>